<keyword evidence="2" id="KW-1185">Reference proteome</keyword>
<evidence type="ECO:0000313" key="2">
    <source>
        <dbReference type="Proteomes" id="UP001145114"/>
    </source>
</evidence>
<proteinExistence type="predicted"/>
<dbReference type="EMBL" id="JAMZIH010008182">
    <property type="protein sequence ID" value="KAJ1672554.1"/>
    <property type="molecule type" value="Genomic_DNA"/>
</dbReference>
<reference evidence="1" key="1">
    <citation type="submission" date="2022-06" db="EMBL/GenBank/DDBJ databases">
        <title>Phylogenomic reconstructions and comparative analyses of Kickxellomycotina fungi.</title>
        <authorList>
            <person name="Reynolds N.K."/>
            <person name="Stajich J.E."/>
            <person name="Barry K."/>
            <person name="Grigoriev I.V."/>
            <person name="Crous P."/>
            <person name="Smith M.E."/>
        </authorList>
    </citation>
    <scope>NUCLEOTIDE SEQUENCE</scope>
    <source>
        <strain evidence="1">RSA 2271</strain>
    </source>
</reference>
<feature type="non-terminal residue" evidence="1">
    <location>
        <position position="325"/>
    </location>
</feature>
<organism evidence="1 2">
    <name type="scientific">Spiromyces aspiralis</name>
    <dbReference type="NCBI Taxonomy" id="68401"/>
    <lineage>
        <taxon>Eukaryota</taxon>
        <taxon>Fungi</taxon>
        <taxon>Fungi incertae sedis</taxon>
        <taxon>Zoopagomycota</taxon>
        <taxon>Kickxellomycotina</taxon>
        <taxon>Kickxellomycetes</taxon>
        <taxon>Kickxellales</taxon>
        <taxon>Kickxellaceae</taxon>
        <taxon>Spiromyces</taxon>
    </lineage>
</organism>
<dbReference type="Proteomes" id="UP001145114">
    <property type="component" value="Unassembled WGS sequence"/>
</dbReference>
<accession>A0ACC1H7Y7</accession>
<sequence length="325" mass="35615">MAAGVAPLTRHNANCGLQAATVAVTLQRRHYAMGPQGFQMAPQAPKPGEALNEYGVDLTELAEKGKLDPVIGRDEVIRRSIQILSRRTKNNPVLIGEAGTGKTSIAEGLAQRIVKGEVPESMKGKRLIALDLGALIAGAKYQGEFEERLKAILRDVQAEEGKIILFIDEIHMLLGLGRTQGAMDAGNLLKPALARGLLHCLGATTIDEYRKYIEKDAALARRFQSVLVEEPTVHDTVAILRGLREKYEVYHGVQIADSALISAATLSHRYIQSRFLPDKAIDLVDEACSKLRTQQESRPEPIEVLDRAIMTAQIELESLKKESDP</sequence>
<gene>
    <name evidence="1" type="primary">HSP78</name>
    <name evidence="1" type="ORF">EV182_006947</name>
</gene>
<comment type="caution">
    <text evidence="1">The sequence shown here is derived from an EMBL/GenBank/DDBJ whole genome shotgun (WGS) entry which is preliminary data.</text>
</comment>
<name>A0ACC1H7Y7_9FUNG</name>
<protein>
    <submittedName>
        <fullName evidence="1">Chaperone ATPase hsp78</fullName>
    </submittedName>
</protein>
<evidence type="ECO:0000313" key="1">
    <source>
        <dbReference type="EMBL" id="KAJ1672554.1"/>
    </source>
</evidence>